<dbReference type="Proteomes" id="UP001432401">
    <property type="component" value="Unassembled WGS sequence"/>
</dbReference>
<evidence type="ECO:0000313" key="2">
    <source>
        <dbReference type="EMBL" id="MES0836057.1"/>
    </source>
</evidence>
<proteinExistence type="predicted"/>
<protein>
    <submittedName>
        <fullName evidence="2">Uncharacterized protein</fullName>
    </submittedName>
</protein>
<accession>A0ABV1ZY83</accession>
<keyword evidence="3" id="KW-1185">Reference proteome</keyword>
<feature type="region of interest" description="Disordered" evidence="1">
    <location>
        <begin position="1"/>
        <end position="42"/>
    </location>
</feature>
<name>A0ABV1ZY83_9ACTN</name>
<dbReference type="EMBL" id="JBEQNB010000010">
    <property type="protein sequence ID" value="MES0836057.1"/>
    <property type="molecule type" value="Genomic_DNA"/>
</dbReference>
<gene>
    <name evidence="2" type="ORF">ABUK86_19930</name>
</gene>
<sequence>MSEQKKPSAVENTLGETGPGAHITRRSHIGDPAEGGTARNTIGKVSGNAKVIQAGDIVGDLHL</sequence>
<organism evidence="2 3">
    <name type="scientific">Nocardiopsis tropica</name>
    <dbReference type="NCBI Taxonomy" id="109330"/>
    <lineage>
        <taxon>Bacteria</taxon>
        <taxon>Bacillati</taxon>
        <taxon>Actinomycetota</taxon>
        <taxon>Actinomycetes</taxon>
        <taxon>Streptosporangiales</taxon>
        <taxon>Nocardiopsidaceae</taxon>
        <taxon>Nocardiopsis</taxon>
    </lineage>
</organism>
<evidence type="ECO:0000256" key="1">
    <source>
        <dbReference type="SAM" id="MobiDB-lite"/>
    </source>
</evidence>
<comment type="caution">
    <text evidence="2">The sequence shown here is derived from an EMBL/GenBank/DDBJ whole genome shotgun (WGS) entry which is preliminary data.</text>
</comment>
<evidence type="ECO:0000313" key="3">
    <source>
        <dbReference type="Proteomes" id="UP001432401"/>
    </source>
</evidence>
<reference evidence="2 3" key="1">
    <citation type="submission" date="2024-06" db="EMBL/GenBank/DDBJ databases">
        <authorList>
            <person name="Bataeva Y.V."/>
            <person name="Grigorian L.N."/>
            <person name="Solomentsev V.I."/>
        </authorList>
    </citation>
    <scope>NUCLEOTIDE SEQUENCE [LARGE SCALE GENOMIC DNA]</scope>
    <source>
        <strain evidence="3">SCPM-O-B-12605 (RCAM04882)</strain>
    </source>
</reference>
<dbReference type="RefSeq" id="WP_352984960.1">
    <property type="nucleotide sequence ID" value="NZ_JBEQNA010000010.1"/>
</dbReference>